<proteinExistence type="predicted"/>
<feature type="region of interest" description="Disordered" evidence="1">
    <location>
        <begin position="41"/>
        <end position="80"/>
    </location>
</feature>
<protein>
    <submittedName>
        <fullName evidence="2">Uncharacterized protein</fullName>
    </submittedName>
</protein>
<evidence type="ECO:0000313" key="3">
    <source>
        <dbReference type="Proteomes" id="UP001500994"/>
    </source>
</evidence>
<evidence type="ECO:0000313" key="2">
    <source>
        <dbReference type="EMBL" id="GAA2669071.1"/>
    </source>
</evidence>
<keyword evidence="3" id="KW-1185">Reference proteome</keyword>
<comment type="caution">
    <text evidence="2">The sequence shown here is derived from an EMBL/GenBank/DDBJ whole genome shotgun (WGS) entry which is preliminary data.</text>
</comment>
<gene>
    <name evidence="2" type="ORF">GCM10009864_43660</name>
</gene>
<reference evidence="2 3" key="1">
    <citation type="journal article" date="2019" name="Int. J. Syst. Evol. Microbiol.">
        <title>The Global Catalogue of Microorganisms (GCM) 10K type strain sequencing project: providing services to taxonomists for standard genome sequencing and annotation.</title>
        <authorList>
            <consortium name="The Broad Institute Genomics Platform"/>
            <consortium name="The Broad Institute Genome Sequencing Center for Infectious Disease"/>
            <person name="Wu L."/>
            <person name="Ma J."/>
        </authorList>
    </citation>
    <scope>NUCLEOTIDE SEQUENCE [LARGE SCALE GENOMIC DNA]</scope>
    <source>
        <strain evidence="2 3">JCM 16374</strain>
    </source>
</reference>
<name>A0ABN3S699_9ACTN</name>
<dbReference type="EMBL" id="BAAARK010000014">
    <property type="protein sequence ID" value="GAA2669071.1"/>
    <property type="molecule type" value="Genomic_DNA"/>
</dbReference>
<dbReference type="Proteomes" id="UP001500994">
    <property type="component" value="Unassembled WGS sequence"/>
</dbReference>
<accession>A0ABN3S699</accession>
<evidence type="ECO:0000256" key="1">
    <source>
        <dbReference type="SAM" id="MobiDB-lite"/>
    </source>
</evidence>
<organism evidence="2 3">
    <name type="scientific">Streptomyces lunalinharesii</name>
    <dbReference type="NCBI Taxonomy" id="333384"/>
    <lineage>
        <taxon>Bacteria</taxon>
        <taxon>Bacillati</taxon>
        <taxon>Actinomycetota</taxon>
        <taxon>Actinomycetes</taxon>
        <taxon>Kitasatosporales</taxon>
        <taxon>Streptomycetaceae</taxon>
        <taxon>Streptomyces</taxon>
    </lineage>
</organism>
<sequence>MAHDGIGEQPMKVLVHALGQAPSAGGGAGTPLEGALDERGRWVGCGESPTTGSGSIRRGVVRERTGQGGGGAAYGEGSHR</sequence>